<organism evidence="3 4">
    <name type="scientific">Candidatus Bilamarchaeum dharawalense</name>
    <dbReference type="NCBI Taxonomy" id="2885759"/>
    <lineage>
        <taxon>Archaea</taxon>
        <taxon>Candidatus Micrarchaeota</taxon>
        <taxon>Candidatus Micrarchaeia</taxon>
        <taxon>Candidatus Anstonellales</taxon>
        <taxon>Candidatus Bilamarchaeaceae</taxon>
        <taxon>Candidatus Bilamarchaeum</taxon>
    </lineage>
</organism>
<evidence type="ECO:0000313" key="3">
    <source>
        <dbReference type="EMBL" id="VVC04523.1"/>
    </source>
</evidence>
<dbReference type="AlphaFoldDB" id="A0A5E4LTX8"/>
<sequence length="225" mass="25637">MIGTILRPELKKFILPTIFLMLFLFLLNEFYQMGYDGDQYFCDFGYYMKAIEMMKNSEFCSVTGDMIILGNVQIEEETQKRLDRSLEGIVDLTDRWKGSVGDVASRVMIMVDPFFPAPCEMYNAPFCEYYISQTSFECSRLSADEISTDSIKVRIPDYKPASLVSVTLNTLFLIVEGYLISCLLLLPWTLRTPVVPPSKISSPSILSHEKVKPKTKKPTQGKKGK</sequence>
<keyword evidence="2" id="KW-0472">Membrane</keyword>
<gene>
    <name evidence="3" type="ORF">LFW2832_01012</name>
</gene>
<proteinExistence type="predicted"/>
<reference evidence="3 4" key="1">
    <citation type="submission" date="2019-08" db="EMBL/GenBank/DDBJ databases">
        <authorList>
            <person name="Vazquez-Campos X."/>
        </authorList>
    </citation>
    <scope>NUCLEOTIDE SEQUENCE [LARGE SCALE GENOMIC DNA]</scope>
    <source>
        <strain evidence="3">LFW-283_2</strain>
    </source>
</reference>
<evidence type="ECO:0000313" key="4">
    <source>
        <dbReference type="Proteomes" id="UP000789941"/>
    </source>
</evidence>
<accession>A0A5E4LTX8</accession>
<dbReference type="Proteomes" id="UP000789941">
    <property type="component" value="Unassembled WGS sequence"/>
</dbReference>
<evidence type="ECO:0000256" key="2">
    <source>
        <dbReference type="SAM" id="Phobius"/>
    </source>
</evidence>
<feature type="region of interest" description="Disordered" evidence="1">
    <location>
        <begin position="199"/>
        <end position="225"/>
    </location>
</feature>
<dbReference type="EMBL" id="CABMJJ010000009">
    <property type="protein sequence ID" value="VVC04523.1"/>
    <property type="molecule type" value="Genomic_DNA"/>
</dbReference>
<name>A0A5E4LTX8_9ARCH</name>
<comment type="caution">
    <text evidence="3">The sequence shown here is derived from an EMBL/GenBank/DDBJ whole genome shotgun (WGS) entry which is preliminary data.</text>
</comment>
<keyword evidence="2" id="KW-0812">Transmembrane</keyword>
<feature type="transmembrane region" description="Helical" evidence="2">
    <location>
        <begin position="13"/>
        <end position="31"/>
    </location>
</feature>
<feature type="compositionally biased region" description="Basic residues" evidence="1">
    <location>
        <begin position="213"/>
        <end position="225"/>
    </location>
</feature>
<evidence type="ECO:0000256" key="1">
    <source>
        <dbReference type="SAM" id="MobiDB-lite"/>
    </source>
</evidence>
<protein>
    <submittedName>
        <fullName evidence="3">Uncharacterized protein</fullName>
    </submittedName>
</protein>
<keyword evidence="2" id="KW-1133">Transmembrane helix</keyword>